<evidence type="ECO:0000259" key="2">
    <source>
        <dbReference type="PROSITE" id="PS51186"/>
    </source>
</evidence>
<feature type="domain" description="N-acetyltransferase" evidence="2">
    <location>
        <begin position="166"/>
        <end position="301"/>
    </location>
</feature>
<name>A0ABU4MX77_9ACTN</name>
<accession>A0ABU4MX77</accession>
<organism evidence="3 4">
    <name type="scientific">Streptomyces caniscabiei</name>
    <dbReference type="NCBI Taxonomy" id="2746961"/>
    <lineage>
        <taxon>Bacteria</taxon>
        <taxon>Bacillati</taxon>
        <taxon>Actinomycetota</taxon>
        <taxon>Actinomycetes</taxon>
        <taxon>Kitasatosporales</taxon>
        <taxon>Streptomycetaceae</taxon>
        <taxon>Streptomyces</taxon>
    </lineage>
</organism>
<evidence type="ECO:0000313" key="3">
    <source>
        <dbReference type="EMBL" id="MDX3041721.1"/>
    </source>
</evidence>
<dbReference type="RefSeq" id="WP_193381185.1">
    <property type="nucleotide sequence ID" value="NZ_JABXWF010000044.1"/>
</dbReference>
<evidence type="ECO:0000256" key="1">
    <source>
        <dbReference type="SAM" id="MobiDB-lite"/>
    </source>
</evidence>
<reference evidence="3 4" key="1">
    <citation type="journal article" date="2023" name="Microb. Genom.">
        <title>Mesoterricola silvestris gen. nov., sp. nov., Mesoterricola sediminis sp. nov., Geothrix oryzae sp. nov., Geothrix edaphica sp. nov., Geothrix rubra sp. nov., and Geothrix limicola sp. nov., six novel members of Acidobacteriota isolated from soils.</title>
        <authorList>
            <person name="Weisberg A.J."/>
            <person name="Pearce E."/>
            <person name="Kramer C.G."/>
            <person name="Chang J.H."/>
            <person name="Clarke C.R."/>
        </authorList>
    </citation>
    <scope>NUCLEOTIDE SEQUENCE [LARGE SCALE GENOMIC DNA]</scope>
    <source>
        <strain evidence="3 4">NE20-4-1</strain>
    </source>
</reference>
<dbReference type="PROSITE" id="PS51186">
    <property type="entry name" value="GNAT"/>
    <property type="match status" value="1"/>
</dbReference>
<dbReference type="InterPro" id="IPR000182">
    <property type="entry name" value="GNAT_dom"/>
</dbReference>
<proteinExistence type="predicted"/>
<comment type="caution">
    <text evidence="3">The sequence shown here is derived from an EMBL/GenBank/DDBJ whole genome shotgun (WGS) entry which is preliminary data.</text>
</comment>
<keyword evidence="4" id="KW-1185">Reference proteome</keyword>
<protein>
    <submittedName>
        <fullName evidence="3">GNAT family N-acetyltransferase</fullName>
    </submittedName>
</protein>
<evidence type="ECO:0000313" key="4">
    <source>
        <dbReference type="Proteomes" id="UP001282474"/>
    </source>
</evidence>
<feature type="compositionally biased region" description="Basic and acidic residues" evidence="1">
    <location>
        <begin position="1"/>
        <end position="10"/>
    </location>
</feature>
<sequence>MTPPDDGSRADDDDDGVGVGAGSWHLTDDVDDFLARAGDFLRSRPAPHTVQLTVTETLRVFGADTYGAEAPVLGRLERAGEVRATCFRTPPHQLNLTPLTPEEADALAARLAALGHRLPGVSADLDTASAFAHAWHRHTGALPTLSARRRLYRLGALTPPRPLPPGRSRVAGPRDRERLVRWYHEFAAAVGQERSEAAPARFADGRVTLWETSDGEPVSVAGVTPVIAGQVRVTTVYTPAHLRGRGYAGAVTAEASRAASAAGAREVLLFADLDNATSNALYVRLGYVQVGDFAVYDFSPT</sequence>
<dbReference type="Pfam" id="PF00583">
    <property type="entry name" value="Acetyltransf_1"/>
    <property type="match status" value="1"/>
</dbReference>
<feature type="region of interest" description="Disordered" evidence="1">
    <location>
        <begin position="1"/>
        <end position="22"/>
    </location>
</feature>
<gene>
    <name evidence="3" type="ORF">PV383_31700</name>
</gene>
<dbReference type="InterPro" id="IPR016181">
    <property type="entry name" value="Acyl_CoA_acyltransferase"/>
</dbReference>
<dbReference type="EMBL" id="JARAWJ010000029">
    <property type="protein sequence ID" value="MDX3041721.1"/>
    <property type="molecule type" value="Genomic_DNA"/>
</dbReference>
<dbReference type="SUPFAM" id="SSF55729">
    <property type="entry name" value="Acyl-CoA N-acyltransferases (Nat)"/>
    <property type="match status" value="1"/>
</dbReference>
<dbReference type="Gene3D" id="3.40.630.30">
    <property type="match status" value="1"/>
</dbReference>
<dbReference type="Proteomes" id="UP001282474">
    <property type="component" value="Unassembled WGS sequence"/>
</dbReference>